<feature type="domain" description="DNA methylase adenine-specific" evidence="2">
    <location>
        <begin position="45"/>
        <end position="137"/>
    </location>
</feature>
<dbReference type="InterPro" id="IPR029063">
    <property type="entry name" value="SAM-dependent_MTases_sf"/>
</dbReference>
<keyword evidence="3" id="KW-0808">Transferase</keyword>
<dbReference type="GO" id="GO:0008170">
    <property type="term" value="F:N-methyltransferase activity"/>
    <property type="evidence" value="ECO:0007669"/>
    <property type="project" value="InterPro"/>
</dbReference>
<dbReference type="Pfam" id="PF02384">
    <property type="entry name" value="N6_Mtase"/>
    <property type="match status" value="1"/>
</dbReference>
<evidence type="ECO:0000256" key="1">
    <source>
        <dbReference type="ARBA" id="ARBA00006594"/>
    </source>
</evidence>
<dbReference type="InterPro" id="IPR003356">
    <property type="entry name" value="DNA_methylase_A-5"/>
</dbReference>
<dbReference type="GO" id="GO:0032259">
    <property type="term" value="P:methylation"/>
    <property type="evidence" value="ECO:0007669"/>
    <property type="project" value="UniProtKB-KW"/>
</dbReference>
<proteinExistence type="inferred from homology"/>
<dbReference type="GO" id="GO:0003677">
    <property type="term" value="F:DNA binding"/>
    <property type="evidence" value="ECO:0007669"/>
    <property type="project" value="InterPro"/>
</dbReference>
<dbReference type="SUPFAM" id="SSF53335">
    <property type="entry name" value="S-adenosyl-L-methionine-dependent methyltransferases"/>
    <property type="match status" value="1"/>
</dbReference>
<dbReference type="RefSeq" id="WP_187723985.1">
    <property type="nucleotide sequence ID" value="NZ_CP060783.1"/>
</dbReference>
<keyword evidence="4" id="KW-1185">Reference proteome</keyword>
<accession>A0A7H0GJC1</accession>
<dbReference type="Proteomes" id="UP000516028">
    <property type="component" value="Chromosome"/>
</dbReference>
<gene>
    <name evidence="3" type="ORF">H9K75_20930</name>
</gene>
<dbReference type="AlphaFoldDB" id="A0A7H0GJC1"/>
<protein>
    <submittedName>
        <fullName evidence="3">N-6 DNA methylase</fullName>
    </submittedName>
</protein>
<name>A0A7H0GJC1_9BURK</name>
<reference evidence="3 4" key="1">
    <citation type="submission" date="2020-08" db="EMBL/GenBank/DDBJ databases">
        <title>Genome sequence of Diaphorobacter aerolatus KACC 16536T.</title>
        <authorList>
            <person name="Hyun D.-W."/>
            <person name="Bae J.-W."/>
        </authorList>
    </citation>
    <scope>NUCLEOTIDE SEQUENCE [LARGE SCALE GENOMIC DNA]</scope>
    <source>
        <strain evidence="3 4">KACC 16536</strain>
    </source>
</reference>
<keyword evidence="3" id="KW-0489">Methyltransferase</keyword>
<evidence type="ECO:0000313" key="4">
    <source>
        <dbReference type="Proteomes" id="UP000516028"/>
    </source>
</evidence>
<sequence length="152" mass="16869">MSLNPHYAKSPTDLSVSDQEQLVEMFKTWLSLIAENEPFFDVMSSQYDQYLGEDLGQFFTPWDVSQLLGALQVAQERTPNSIHDCCVGGGSLILGQLHALYHSQGKEAIQNLYLELQDIDPHMVKLASAQVVLSSIVHQIPLSHIKVIGGMS</sequence>
<dbReference type="EMBL" id="CP060783">
    <property type="protein sequence ID" value="QNP48387.1"/>
    <property type="molecule type" value="Genomic_DNA"/>
</dbReference>
<dbReference type="Gene3D" id="3.40.50.150">
    <property type="entry name" value="Vaccinia Virus protein VP39"/>
    <property type="match status" value="1"/>
</dbReference>
<evidence type="ECO:0000259" key="2">
    <source>
        <dbReference type="Pfam" id="PF02384"/>
    </source>
</evidence>
<dbReference type="KEGG" id="daer:H9K75_20930"/>
<evidence type="ECO:0000313" key="3">
    <source>
        <dbReference type="EMBL" id="QNP48387.1"/>
    </source>
</evidence>
<organism evidence="3 4">
    <name type="scientific">Diaphorobacter aerolatus</name>
    <dbReference type="NCBI Taxonomy" id="1288495"/>
    <lineage>
        <taxon>Bacteria</taxon>
        <taxon>Pseudomonadati</taxon>
        <taxon>Pseudomonadota</taxon>
        <taxon>Betaproteobacteria</taxon>
        <taxon>Burkholderiales</taxon>
        <taxon>Comamonadaceae</taxon>
        <taxon>Diaphorobacter</taxon>
    </lineage>
</organism>
<comment type="similarity">
    <text evidence="1">Belongs to the N(4)/N(6)-methyltransferase family.</text>
</comment>